<dbReference type="SMART" id="SM00353">
    <property type="entry name" value="HLH"/>
    <property type="match status" value="1"/>
</dbReference>
<keyword evidence="7" id="KW-0539">Nucleus</keyword>
<dbReference type="Gene3D" id="4.10.280.10">
    <property type="entry name" value="Helix-loop-helix DNA-binding domain"/>
    <property type="match status" value="1"/>
</dbReference>
<feature type="compositionally biased region" description="Basic residues" evidence="8">
    <location>
        <begin position="83"/>
        <end position="99"/>
    </location>
</feature>
<comment type="caution">
    <text evidence="10">The sequence shown here is derived from an EMBL/GenBank/DDBJ whole genome shotgun (WGS) entry which is preliminary data.</text>
</comment>
<dbReference type="EMBL" id="JASAOG010000126">
    <property type="protein sequence ID" value="KAK0049457.1"/>
    <property type="molecule type" value="Genomic_DNA"/>
</dbReference>
<dbReference type="GO" id="GO:0046983">
    <property type="term" value="F:protein dimerization activity"/>
    <property type="evidence" value="ECO:0007669"/>
    <property type="project" value="InterPro"/>
</dbReference>
<dbReference type="InterPro" id="IPR022575">
    <property type="entry name" value="NeuroD_DUF"/>
</dbReference>
<dbReference type="GO" id="GO:0045944">
    <property type="term" value="P:positive regulation of transcription by RNA polymerase II"/>
    <property type="evidence" value="ECO:0007669"/>
    <property type="project" value="TreeGrafter"/>
</dbReference>
<evidence type="ECO:0000256" key="6">
    <source>
        <dbReference type="ARBA" id="ARBA00023163"/>
    </source>
</evidence>
<evidence type="ECO:0000256" key="1">
    <source>
        <dbReference type="ARBA" id="ARBA00022473"/>
    </source>
</evidence>
<feature type="compositionally biased region" description="Acidic residues" evidence="8">
    <location>
        <begin position="22"/>
        <end position="44"/>
    </location>
</feature>
<evidence type="ECO:0000259" key="9">
    <source>
        <dbReference type="PROSITE" id="PS50888"/>
    </source>
</evidence>
<name>A0AAD8F2M0_BIOPF</name>
<evidence type="ECO:0000256" key="3">
    <source>
        <dbReference type="ARBA" id="ARBA00022902"/>
    </source>
</evidence>
<keyword evidence="5" id="KW-0238">DNA-binding</keyword>
<feature type="domain" description="BHLH" evidence="9">
    <location>
        <begin position="103"/>
        <end position="155"/>
    </location>
</feature>
<dbReference type="PROSITE" id="PS50888">
    <property type="entry name" value="BHLH"/>
    <property type="match status" value="1"/>
</dbReference>
<keyword evidence="4" id="KW-0805">Transcription regulation</keyword>
<evidence type="ECO:0000256" key="5">
    <source>
        <dbReference type="ARBA" id="ARBA00023125"/>
    </source>
</evidence>
<feature type="region of interest" description="Disordered" evidence="8">
    <location>
        <begin position="1"/>
        <end position="99"/>
    </location>
</feature>
<evidence type="ECO:0000256" key="2">
    <source>
        <dbReference type="ARBA" id="ARBA00022782"/>
    </source>
</evidence>
<evidence type="ECO:0000313" key="11">
    <source>
        <dbReference type="Proteomes" id="UP001233172"/>
    </source>
</evidence>
<dbReference type="FunFam" id="4.10.280.10:FF:000006">
    <property type="entry name" value="Neurogenic differentiation factor"/>
    <property type="match status" value="1"/>
</dbReference>
<dbReference type="GO" id="GO:0000981">
    <property type="term" value="F:DNA-binding transcription factor activity, RNA polymerase II-specific"/>
    <property type="evidence" value="ECO:0007669"/>
    <property type="project" value="TreeGrafter"/>
</dbReference>
<dbReference type="InterPro" id="IPR036638">
    <property type="entry name" value="HLH_DNA-bd_sf"/>
</dbReference>
<dbReference type="GO" id="GO:0005634">
    <property type="term" value="C:nucleus"/>
    <property type="evidence" value="ECO:0007669"/>
    <property type="project" value="TreeGrafter"/>
</dbReference>
<evidence type="ECO:0000256" key="8">
    <source>
        <dbReference type="SAM" id="MobiDB-lite"/>
    </source>
</evidence>
<keyword evidence="1" id="KW-0217">Developmental protein</keyword>
<organism evidence="10 11">
    <name type="scientific">Biomphalaria pfeifferi</name>
    <name type="common">Bloodfluke planorb</name>
    <name type="synonym">Freshwater snail</name>
    <dbReference type="NCBI Taxonomy" id="112525"/>
    <lineage>
        <taxon>Eukaryota</taxon>
        <taxon>Metazoa</taxon>
        <taxon>Spiralia</taxon>
        <taxon>Lophotrochozoa</taxon>
        <taxon>Mollusca</taxon>
        <taxon>Gastropoda</taxon>
        <taxon>Heterobranchia</taxon>
        <taxon>Euthyneura</taxon>
        <taxon>Panpulmonata</taxon>
        <taxon>Hygrophila</taxon>
        <taxon>Lymnaeoidea</taxon>
        <taxon>Planorbidae</taxon>
        <taxon>Biomphalaria</taxon>
    </lineage>
</organism>
<dbReference type="PANTHER" id="PTHR19290:SF134">
    <property type="entry name" value="NEUROGENIC DIFFERENTIATION FACTOR 1"/>
    <property type="match status" value="1"/>
</dbReference>
<accession>A0AAD8F2M0</accession>
<reference evidence="10" key="1">
    <citation type="journal article" date="2023" name="PLoS Negl. Trop. Dis.">
        <title>A genome sequence for Biomphalaria pfeifferi, the major vector snail for the human-infecting parasite Schistosoma mansoni.</title>
        <authorList>
            <person name="Bu L."/>
            <person name="Lu L."/>
            <person name="Laidemitt M.R."/>
            <person name="Zhang S.M."/>
            <person name="Mutuku M."/>
            <person name="Mkoji G."/>
            <person name="Steinauer M."/>
            <person name="Loker E.S."/>
        </authorList>
    </citation>
    <scope>NUCLEOTIDE SEQUENCE</scope>
    <source>
        <strain evidence="10">KasaAsao</strain>
    </source>
</reference>
<keyword evidence="11" id="KW-1185">Reference proteome</keyword>
<evidence type="ECO:0000313" key="10">
    <source>
        <dbReference type="EMBL" id="KAK0049457.1"/>
    </source>
</evidence>
<dbReference type="PANTHER" id="PTHR19290">
    <property type="entry name" value="BASIC HELIX-LOOP-HELIX PROTEIN NEUROGENIN-RELATED"/>
    <property type="match status" value="1"/>
</dbReference>
<dbReference type="GO" id="GO:0007423">
    <property type="term" value="P:sensory organ development"/>
    <property type="evidence" value="ECO:0007669"/>
    <property type="project" value="TreeGrafter"/>
</dbReference>
<dbReference type="GO" id="GO:0061564">
    <property type="term" value="P:axon development"/>
    <property type="evidence" value="ECO:0007669"/>
    <property type="project" value="TreeGrafter"/>
</dbReference>
<evidence type="ECO:0000256" key="7">
    <source>
        <dbReference type="ARBA" id="ARBA00023242"/>
    </source>
</evidence>
<reference evidence="10" key="2">
    <citation type="submission" date="2023-04" db="EMBL/GenBank/DDBJ databases">
        <authorList>
            <person name="Bu L."/>
            <person name="Lu L."/>
            <person name="Laidemitt M.R."/>
            <person name="Zhang S.M."/>
            <person name="Mutuku M."/>
            <person name="Mkoji G."/>
            <person name="Steinauer M."/>
            <person name="Loker E.S."/>
        </authorList>
    </citation>
    <scope>NUCLEOTIDE SEQUENCE</scope>
    <source>
        <strain evidence="10">KasaAsao</strain>
        <tissue evidence="10">Whole Snail</tissue>
    </source>
</reference>
<protein>
    <submittedName>
        <fullName evidence="10">Neurogenic differentiation factor 1</fullName>
    </submittedName>
</protein>
<feature type="region of interest" description="Disordered" evidence="8">
    <location>
        <begin position="323"/>
        <end position="346"/>
    </location>
</feature>
<gene>
    <name evidence="10" type="ORF">Bpfe_021169</name>
</gene>
<dbReference type="Proteomes" id="UP001233172">
    <property type="component" value="Unassembled WGS sequence"/>
</dbReference>
<feature type="region of interest" description="Disordered" evidence="8">
    <location>
        <begin position="430"/>
        <end position="453"/>
    </location>
</feature>
<feature type="compositionally biased region" description="Polar residues" evidence="8">
    <location>
        <begin position="430"/>
        <end position="450"/>
    </location>
</feature>
<keyword evidence="3" id="KW-0524">Neurogenesis</keyword>
<proteinExistence type="predicted"/>
<dbReference type="Pfam" id="PF12533">
    <property type="entry name" value="Neuro_bHLH"/>
    <property type="match status" value="1"/>
</dbReference>
<keyword evidence="2" id="KW-0221">Differentiation</keyword>
<dbReference type="InterPro" id="IPR011598">
    <property type="entry name" value="bHLH_dom"/>
</dbReference>
<keyword evidence="6" id="KW-0804">Transcription</keyword>
<dbReference type="SUPFAM" id="SSF47459">
    <property type="entry name" value="HLH, helix-loop-helix DNA-binding domain"/>
    <property type="match status" value="1"/>
</dbReference>
<feature type="compositionally biased region" description="Basic and acidic residues" evidence="8">
    <location>
        <begin position="50"/>
        <end position="61"/>
    </location>
</feature>
<dbReference type="InterPro" id="IPR050359">
    <property type="entry name" value="bHLH_transcription_factors"/>
</dbReference>
<feature type="compositionally biased region" description="Low complexity" evidence="8">
    <location>
        <begin position="11"/>
        <end position="21"/>
    </location>
</feature>
<dbReference type="CDD" id="cd19721">
    <property type="entry name" value="bHLH_TS_NeuroD4_ATOH3"/>
    <property type="match status" value="1"/>
</dbReference>
<dbReference type="GO" id="GO:0070888">
    <property type="term" value="F:E-box binding"/>
    <property type="evidence" value="ECO:0007669"/>
    <property type="project" value="TreeGrafter"/>
</dbReference>
<sequence>MPIKSSDSDTDVLSLSDQFIDIYDDDDEEEDDEDIFSSEPDDLPDSTTGEDGKTHRDRSGEDTGSDAGSTRKGDQSSGEGGGQKKRGPKKKALTKTRQVKLRVRRVKANARERNRMHGLNSALDELRNHVPCHSKTQKLSKIETLRLARNYIHVLAEILKSGIRPDSVTFAKALSRGLSQNTMNMVAACLQLNPRTLLPESTYSKPFQFMYDNSMDFSGRFPQDPYGMFAFQPIGCSPDLTMVGPHQSYGPCQQIMPFAPVPSSCSPTATIPYQYPMMDHTSPPFNNNNNANALMGNVCANPCQNPNFLTCDIRESESFVRANFNSHPGMDKRRQSPQQSSAANACLSPPAQRLGSEAHMSTCSHFISSTADMHSTSLNQVRTADMHSTSLNQVRSTAPSCFADPSMSQLSPHRVSSSVQSSCRQLQIKTSPRYPNTVNRSNSSCAQNAPHTVPEDLPLDTECSIESDLAMITSSDSIFQLNLPC</sequence>
<evidence type="ECO:0000256" key="4">
    <source>
        <dbReference type="ARBA" id="ARBA00023015"/>
    </source>
</evidence>
<dbReference type="AlphaFoldDB" id="A0AAD8F2M0"/>
<dbReference type="Pfam" id="PF00010">
    <property type="entry name" value="HLH"/>
    <property type="match status" value="1"/>
</dbReference>